<evidence type="ECO:0000259" key="1">
    <source>
        <dbReference type="Pfam" id="PF01636"/>
    </source>
</evidence>
<keyword evidence="2" id="KW-0808">Transferase</keyword>
<dbReference type="Proteomes" id="UP000281112">
    <property type="component" value="Unassembled WGS sequence"/>
</dbReference>
<name>A0A3N9U5C4_9VIBR</name>
<evidence type="ECO:0000313" key="3">
    <source>
        <dbReference type="Proteomes" id="UP000281112"/>
    </source>
</evidence>
<protein>
    <submittedName>
        <fullName evidence="2">Thiamine kinase</fullName>
    </submittedName>
</protein>
<dbReference type="OrthoDB" id="179763at2"/>
<dbReference type="InterPro" id="IPR011009">
    <property type="entry name" value="Kinase-like_dom_sf"/>
</dbReference>
<evidence type="ECO:0000313" key="2">
    <source>
        <dbReference type="EMBL" id="RQW63246.1"/>
    </source>
</evidence>
<gene>
    <name evidence="2" type="ORF">EES38_08310</name>
</gene>
<proteinExistence type="predicted"/>
<dbReference type="InterPro" id="IPR002575">
    <property type="entry name" value="Aminoglycoside_PTrfase"/>
</dbReference>
<keyword evidence="2" id="KW-0418">Kinase</keyword>
<dbReference type="EMBL" id="RJVQ01000003">
    <property type="protein sequence ID" value="RQW63246.1"/>
    <property type="molecule type" value="Genomic_DNA"/>
</dbReference>
<feature type="domain" description="Aminoglycoside phosphotransferase" evidence="1">
    <location>
        <begin position="30"/>
        <end position="235"/>
    </location>
</feature>
<accession>A0A3N9U5C4</accession>
<keyword evidence="3" id="KW-1185">Reference proteome</keyword>
<reference evidence="2 3" key="1">
    <citation type="submission" date="2018-11" db="EMBL/GenBank/DDBJ databases">
        <title>Vibrio LJC006 sp. nov., isolated from seawater during the bloom of the enteromorpha.</title>
        <authorList>
            <person name="Liang J."/>
        </authorList>
    </citation>
    <scope>NUCLEOTIDE SEQUENCE [LARGE SCALE GENOMIC DNA]</scope>
    <source>
        <strain evidence="2 3">LJC006</strain>
    </source>
</reference>
<organism evidence="2 3">
    <name type="scientific">Vibrio viridaestus</name>
    <dbReference type="NCBI Taxonomy" id="2487322"/>
    <lineage>
        <taxon>Bacteria</taxon>
        <taxon>Pseudomonadati</taxon>
        <taxon>Pseudomonadota</taxon>
        <taxon>Gammaproteobacteria</taxon>
        <taxon>Vibrionales</taxon>
        <taxon>Vibrionaceae</taxon>
        <taxon>Vibrio</taxon>
    </lineage>
</organism>
<sequence length="286" mass="33030">MAKIPWDEACEFDPTLLALGRVFDVIPPNVETLTGGLTNRCWKVHTHDGQEFIWRPVTSLTRKLAISRQQEYLILGALQKNACYFSPKPISRQPEGILVEWLSGEPVKTVQEMDLVRLLHDIHHQDLFHSPVSQFNYTARVDHYWLTLESNNIDLSRYKDLYNKLRVAPSVIALKPTLCHLDLGKHNLIRNQKGLCAIDWEYSTLADPRLDLAMTLSMEDFDVVSFVARYCQLAGYINIDNWIDGVQAWMPRVNLMALLWYLVAYHHGCGEEYLSSAEEIFNRLQE</sequence>
<dbReference type="SUPFAM" id="SSF56112">
    <property type="entry name" value="Protein kinase-like (PK-like)"/>
    <property type="match status" value="1"/>
</dbReference>
<dbReference type="Pfam" id="PF01636">
    <property type="entry name" value="APH"/>
    <property type="match status" value="1"/>
</dbReference>
<dbReference type="RefSeq" id="WP_124936716.1">
    <property type="nucleotide sequence ID" value="NZ_RJVQ01000003.1"/>
</dbReference>
<dbReference type="Gene3D" id="3.90.1200.10">
    <property type="match status" value="1"/>
</dbReference>
<dbReference type="AlphaFoldDB" id="A0A3N9U5C4"/>
<comment type="caution">
    <text evidence="2">The sequence shown here is derived from an EMBL/GenBank/DDBJ whole genome shotgun (WGS) entry which is preliminary data.</text>
</comment>
<dbReference type="GO" id="GO:0016301">
    <property type="term" value="F:kinase activity"/>
    <property type="evidence" value="ECO:0007669"/>
    <property type="project" value="UniProtKB-KW"/>
</dbReference>